<evidence type="ECO:0000259" key="2">
    <source>
        <dbReference type="Pfam" id="PF13472"/>
    </source>
</evidence>
<dbReference type="InterPro" id="IPR036514">
    <property type="entry name" value="SGNH_hydro_sf"/>
</dbReference>
<dbReference type="PANTHER" id="PTHR43695">
    <property type="entry name" value="PUTATIVE (AFU_ORTHOLOGUE AFUA_2G17250)-RELATED"/>
    <property type="match status" value="1"/>
</dbReference>
<dbReference type="CDD" id="cd01821">
    <property type="entry name" value="Rhamnogalacturan_acetylesterase_like"/>
    <property type="match status" value="1"/>
</dbReference>
<protein>
    <submittedName>
        <fullName evidence="3">Esterase</fullName>
    </submittedName>
    <submittedName>
        <fullName evidence="4">SGNH hydrolase</fullName>
    </submittedName>
</protein>
<organism evidence="3 5">
    <name type="scientific">Pyrenophora tritici-repentis</name>
    <dbReference type="NCBI Taxonomy" id="45151"/>
    <lineage>
        <taxon>Eukaryota</taxon>
        <taxon>Fungi</taxon>
        <taxon>Dikarya</taxon>
        <taxon>Ascomycota</taxon>
        <taxon>Pezizomycotina</taxon>
        <taxon>Dothideomycetes</taxon>
        <taxon>Pleosporomycetidae</taxon>
        <taxon>Pleosporales</taxon>
        <taxon>Pleosporineae</taxon>
        <taxon>Pleosporaceae</taxon>
        <taxon>Pyrenophora</taxon>
    </lineage>
</organism>
<dbReference type="EMBL" id="NRDI02000003">
    <property type="protein sequence ID" value="KAI1517780.1"/>
    <property type="molecule type" value="Genomic_DNA"/>
</dbReference>
<gene>
    <name evidence="4" type="ORF">Ptr86124_003081</name>
    <name evidence="3" type="ORF">PtrM4_027770</name>
</gene>
<dbReference type="PANTHER" id="PTHR43695:SF2">
    <property type="entry name" value="PUTATIVE (AFU_ORTHOLOGUE AFUA_2G17250)-RELATED"/>
    <property type="match status" value="1"/>
</dbReference>
<reference evidence="4" key="2">
    <citation type="submission" date="2021-05" db="EMBL/GenBank/DDBJ databases">
        <authorList>
            <person name="Moolhuijzen P.M."/>
            <person name="Moffat C.S."/>
        </authorList>
    </citation>
    <scope>NUCLEOTIDE SEQUENCE</scope>
    <source>
        <strain evidence="4">86-124</strain>
    </source>
</reference>
<keyword evidence="6" id="KW-1185">Reference proteome</keyword>
<name>A0A2W1G8W6_9PLEO</name>
<reference evidence="3 5" key="1">
    <citation type="journal article" date="2018" name="BMC Genomics">
        <title>Comparative genomics of the wheat fungal pathogen Pyrenophora tritici-repentis reveals chromosomal variations and genome plasticity.</title>
        <authorList>
            <person name="Moolhuijzen P."/>
            <person name="See P.T."/>
            <person name="Hane J.K."/>
            <person name="Shi G."/>
            <person name="Liu Z."/>
            <person name="Oliver R.P."/>
            <person name="Moffat C.S."/>
        </authorList>
    </citation>
    <scope>NUCLEOTIDE SEQUENCE [LARGE SCALE GENOMIC DNA]</scope>
    <source>
        <strain evidence="3">M4</strain>
    </source>
</reference>
<reference evidence="4" key="3">
    <citation type="journal article" date="2022" name="bioRxiv">
        <title>A global pangenome for the wheat fungal pathogen Pyrenophora tritici-repentis and prediction of effector protein structural homology.</title>
        <authorList>
            <person name="Moolhuijzen P."/>
            <person name="See P.T."/>
            <person name="Shi G."/>
            <person name="Powell H.R."/>
            <person name="Cockram J."/>
            <person name="Jorgensen L.N."/>
            <person name="Benslimane H."/>
            <person name="Strelkov S.E."/>
            <person name="Turner J."/>
            <person name="Liu Z."/>
            <person name="Moffat C.S."/>
        </authorList>
    </citation>
    <scope>NUCLEOTIDE SEQUENCE</scope>
    <source>
        <strain evidence="4">86-124</strain>
    </source>
</reference>
<feature type="chain" id="PRO_5042701146" evidence="1">
    <location>
        <begin position="17"/>
        <end position="256"/>
    </location>
</feature>
<dbReference type="Pfam" id="PF13472">
    <property type="entry name" value="Lipase_GDSL_2"/>
    <property type="match status" value="1"/>
</dbReference>
<dbReference type="AlphaFoldDB" id="A0A2W1G8W6"/>
<reference evidence="6" key="4">
    <citation type="journal article" date="2022" name="Microb. Genom.">
        <title>A global pangenome for the wheat fungal pathogen Pyrenophora tritici-repentis and prediction of effector protein structural homology.</title>
        <authorList>
            <person name="Moolhuijzen P.M."/>
            <person name="See P.T."/>
            <person name="Shi G."/>
            <person name="Powell H.R."/>
            <person name="Cockram J."/>
            <person name="Jorgensen L.N."/>
            <person name="Benslimane H."/>
            <person name="Strelkov S.E."/>
            <person name="Turner J."/>
            <person name="Liu Z."/>
            <person name="Moffat C.S."/>
        </authorList>
    </citation>
    <scope>NUCLEOTIDE SEQUENCE [LARGE SCALE GENOMIC DNA]</scope>
</reference>
<proteinExistence type="predicted"/>
<dbReference type="InterPro" id="IPR013830">
    <property type="entry name" value="SGNH_hydro"/>
</dbReference>
<dbReference type="GO" id="GO:0016787">
    <property type="term" value="F:hydrolase activity"/>
    <property type="evidence" value="ECO:0007669"/>
    <property type="project" value="UniProtKB-KW"/>
</dbReference>
<keyword evidence="1" id="KW-0732">Signal</keyword>
<evidence type="ECO:0000313" key="4">
    <source>
        <dbReference type="EMBL" id="KAI1517780.1"/>
    </source>
</evidence>
<dbReference type="EMBL" id="NQIK02000001">
    <property type="protein sequence ID" value="KAF7578537.1"/>
    <property type="molecule type" value="Genomic_DNA"/>
</dbReference>
<evidence type="ECO:0000313" key="5">
    <source>
        <dbReference type="Proteomes" id="UP000245464"/>
    </source>
</evidence>
<dbReference type="OMA" id="RTHLNPW"/>
<evidence type="ECO:0000313" key="3">
    <source>
        <dbReference type="EMBL" id="KAF7578537.1"/>
    </source>
</evidence>
<dbReference type="Proteomes" id="UP000249757">
    <property type="component" value="Unassembled WGS sequence"/>
</dbReference>
<dbReference type="SUPFAM" id="SSF52266">
    <property type="entry name" value="SGNH hydrolase"/>
    <property type="match status" value="1"/>
</dbReference>
<keyword evidence="4" id="KW-0378">Hydrolase</keyword>
<dbReference type="Gene3D" id="3.40.50.1110">
    <property type="entry name" value="SGNH hydrolase"/>
    <property type="match status" value="1"/>
</dbReference>
<comment type="caution">
    <text evidence="3">The sequence shown here is derived from an EMBL/GenBank/DDBJ whole genome shotgun (WGS) entry which is preliminary data.</text>
</comment>
<sequence length="256" mass="27735">MRTSLLSFTPLAFALAVPSALHSRDTKPIYWLLAGDSTTATIGGWGDAFLSTTLANGASGHNYGHSGATTRSFRAGGDWAKVTRDVGTYKEDYNVYVTIQFGHNDQKATSGVSITDYRNNLATFASEVIQSGGTPILVTPLTRRTFNTTTGRVIENLANEAAITIDVASSKSLHYINLNKASTQYVNALGQIGADRYNYGDNGTTGKDRTHLNPLGEVVFARIVSDLLVEKYEGEFKEWTQANETLSQLIRDGQPA</sequence>
<feature type="signal peptide" evidence="1">
    <location>
        <begin position="1"/>
        <end position="16"/>
    </location>
</feature>
<feature type="domain" description="SGNH hydrolase-type esterase" evidence="2">
    <location>
        <begin position="35"/>
        <end position="216"/>
    </location>
</feature>
<dbReference type="InterPro" id="IPR037459">
    <property type="entry name" value="RhgT-like"/>
</dbReference>
<accession>A0A2W1G8W6</accession>
<dbReference type="OrthoDB" id="5041285at2759"/>
<dbReference type="Proteomes" id="UP000245464">
    <property type="component" value="Chromosome 1"/>
</dbReference>
<evidence type="ECO:0000256" key="1">
    <source>
        <dbReference type="SAM" id="SignalP"/>
    </source>
</evidence>
<evidence type="ECO:0000313" key="6">
    <source>
        <dbReference type="Proteomes" id="UP000249757"/>
    </source>
</evidence>